<dbReference type="InterPro" id="IPR036514">
    <property type="entry name" value="SGNH_hydro_sf"/>
</dbReference>
<reference evidence="2" key="1">
    <citation type="submission" date="2021-10" db="EMBL/GenBank/DDBJ databases">
        <title>Tropical sea cucumber genome reveals ecological adaptation and Cuvierian tubules defense mechanism.</title>
        <authorList>
            <person name="Chen T."/>
        </authorList>
    </citation>
    <scope>NUCLEOTIDE SEQUENCE</scope>
    <source>
        <strain evidence="2">Nanhai2018</strain>
        <tissue evidence="2">Muscle</tissue>
    </source>
</reference>
<dbReference type="EMBL" id="JAIZAY010000007">
    <property type="protein sequence ID" value="KAJ8039114.1"/>
    <property type="molecule type" value="Genomic_DNA"/>
</dbReference>
<feature type="domain" description="NXPE C-terminal" evidence="1">
    <location>
        <begin position="12"/>
        <end position="239"/>
    </location>
</feature>
<sequence>MSAQGYFFNDIWRPFHCKIKTFSVKKALTCLKGTHIYMFGDSTIRQFKTYFQTSFKGFKGISEKEGRLPLSPKHLYNSVYNITVKYRSHGLPLKSPCQPMTENHYVFNELNKLQGGPDVVILISLWAHFGKTTLFLYEKRIEAILDSIQRLLERFPETTVIFKGANTRRHNGPFWSICSSDWVAYRFEEKLRSILSRRNLNIGFLDAWDLTTAHYSADYIHPNKYIITTMVKQVLTHYCE</sequence>
<dbReference type="SUPFAM" id="SSF52266">
    <property type="entry name" value="SGNH hydrolase"/>
    <property type="match status" value="1"/>
</dbReference>
<dbReference type="PANTHER" id="PTHR16165">
    <property type="entry name" value="NXPE FAMILY MEMBER"/>
    <property type="match status" value="1"/>
</dbReference>
<evidence type="ECO:0000259" key="1">
    <source>
        <dbReference type="Pfam" id="PF24536"/>
    </source>
</evidence>
<proteinExistence type="predicted"/>
<gene>
    <name evidence="2" type="ORF">HOLleu_16733</name>
</gene>
<comment type="caution">
    <text evidence="2">The sequence shown here is derived from an EMBL/GenBank/DDBJ whole genome shotgun (WGS) entry which is preliminary data.</text>
</comment>
<name>A0A9Q1C6M7_HOLLE</name>
<dbReference type="AlphaFoldDB" id="A0A9Q1C6M7"/>
<accession>A0A9Q1C6M7</accession>
<evidence type="ECO:0000313" key="3">
    <source>
        <dbReference type="Proteomes" id="UP001152320"/>
    </source>
</evidence>
<protein>
    <submittedName>
        <fullName evidence="2">NXPE family member 3</fullName>
    </submittedName>
</protein>
<dbReference type="Pfam" id="PF24536">
    <property type="entry name" value="NXPE4_C"/>
    <property type="match status" value="1"/>
</dbReference>
<dbReference type="Proteomes" id="UP001152320">
    <property type="component" value="Chromosome 7"/>
</dbReference>
<dbReference type="PANTHER" id="PTHR16165:SF5">
    <property type="entry name" value="NXPE FAMILY MEMBER 3"/>
    <property type="match status" value="1"/>
</dbReference>
<organism evidence="2 3">
    <name type="scientific">Holothuria leucospilota</name>
    <name type="common">Black long sea cucumber</name>
    <name type="synonym">Mertensiothuria leucospilota</name>
    <dbReference type="NCBI Taxonomy" id="206669"/>
    <lineage>
        <taxon>Eukaryota</taxon>
        <taxon>Metazoa</taxon>
        <taxon>Echinodermata</taxon>
        <taxon>Eleutherozoa</taxon>
        <taxon>Echinozoa</taxon>
        <taxon>Holothuroidea</taxon>
        <taxon>Aspidochirotacea</taxon>
        <taxon>Aspidochirotida</taxon>
        <taxon>Holothuriidae</taxon>
        <taxon>Holothuria</taxon>
    </lineage>
</organism>
<dbReference type="InterPro" id="IPR057106">
    <property type="entry name" value="NXPE4_C"/>
</dbReference>
<dbReference type="OrthoDB" id="5950832at2759"/>
<dbReference type="Gene3D" id="3.40.50.1110">
    <property type="entry name" value="SGNH hydrolase"/>
    <property type="match status" value="1"/>
</dbReference>
<keyword evidence="3" id="KW-1185">Reference proteome</keyword>
<evidence type="ECO:0000313" key="2">
    <source>
        <dbReference type="EMBL" id="KAJ8039114.1"/>
    </source>
</evidence>